<evidence type="ECO:0008006" key="4">
    <source>
        <dbReference type="Google" id="ProtNLM"/>
    </source>
</evidence>
<protein>
    <recommendedName>
        <fullName evidence="4">Small secreted protein</fullName>
    </recommendedName>
</protein>
<sequence>MTLSRTVRSTVLTTALVSAAALAFPVSAQAAPLPPACQESLLTTLDKFPVVDFTVPDKVQSGMLNEAGSLSEADQAAFTEKACAAWNTWADRNGKAVATDLDTRYRNAAGPVCSKFSTSAIGTIKKYAPNVPAETRELEKVAKKIWQNAMQKLSVEATNADCRKAYNGVKAGW</sequence>
<feature type="signal peptide" evidence="1">
    <location>
        <begin position="1"/>
        <end position="30"/>
    </location>
</feature>
<keyword evidence="3" id="KW-1185">Reference proteome</keyword>
<gene>
    <name evidence="2" type="ORF">BBN63_02790</name>
</gene>
<dbReference type="RefSeq" id="WP_078073837.1">
    <property type="nucleotide sequence ID" value="NZ_CP018047.1"/>
</dbReference>
<dbReference type="Proteomes" id="UP000189677">
    <property type="component" value="Chromosome"/>
</dbReference>
<keyword evidence="1" id="KW-0732">Signal</keyword>
<organism evidence="2 3">
    <name type="scientific">Streptomyces niveus</name>
    <name type="common">Streptomyces spheroides</name>
    <dbReference type="NCBI Taxonomy" id="193462"/>
    <lineage>
        <taxon>Bacteria</taxon>
        <taxon>Bacillati</taxon>
        <taxon>Actinomycetota</taxon>
        <taxon>Actinomycetes</taxon>
        <taxon>Kitasatosporales</taxon>
        <taxon>Streptomycetaceae</taxon>
        <taxon>Streptomyces</taxon>
    </lineage>
</organism>
<dbReference type="KEGG" id="snw:BBN63_02790"/>
<dbReference type="AlphaFoldDB" id="A0A1U9QM36"/>
<name>A0A1U9QM36_STRNV</name>
<accession>A0A1U9QM36</accession>
<evidence type="ECO:0000256" key="1">
    <source>
        <dbReference type="SAM" id="SignalP"/>
    </source>
</evidence>
<dbReference type="EMBL" id="CP018047">
    <property type="protein sequence ID" value="AQU65336.1"/>
    <property type="molecule type" value="Genomic_DNA"/>
</dbReference>
<evidence type="ECO:0000313" key="3">
    <source>
        <dbReference type="Proteomes" id="UP000189677"/>
    </source>
</evidence>
<feature type="chain" id="PRO_5012550057" description="Small secreted protein" evidence="1">
    <location>
        <begin position="31"/>
        <end position="173"/>
    </location>
</feature>
<dbReference type="OrthoDB" id="4200073at2"/>
<evidence type="ECO:0000313" key="2">
    <source>
        <dbReference type="EMBL" id="AQU65336.1"/>
    </source>
</evidence>
<proteinExistence type="predicted"/>
<reference evidence="2 3" key="1">
    <citation type="submission" date="2016-11" db="EMBL/GenBank/DDBJ databases">
        <title>Complete genome sequence of Streptomyces niveus SCSIO 3406.</title>
        <authorList>
            <person name="Zhu Q."/>
            <person name="Cheng W."/>
            <person name="Song Y."/>
            <person name="Li Q."/>
            <person name="Ju J."/>
        </authorList>
    </citation>
    <scope>NUCLEOTIDE SEQUENCE [LARGE SCALE GENOMIC DNA]</scope>
    <source>
        <strain evidence="2 3">SCSIO 3406</strain>
    </source>
</reference>